<dbReference type="InterPro" id="IPR027589">
    <property type="entry name" value="Choice_anch_B"/>
</dbReference>
<organism evidence="2 3">
    <name type="scientific">Gaetbulibacter aquiaggeris</name>
    <dbReference type="NCBI Taxonomy" id="1735373"/>
    <lineage>
        <taxon>Bacteria</taxon>
        <taxon>Pseudomonadati</taxon>
        <taxon>Bacteroidota</taxon>
        <taxon>Flavobacteriia</taxon>
        <taxon>Flavobacteriales</taxon>
        <taxon>Flavobacteriaceae</taxon>
        <taxon>Gaetbulibacter</taxon>
    </lineage>
</organism>
<proteinExistence type="predicted"/>
<dbReference type="PANTHER" id="PTHR38787">
    <property type="entry name" value="REGULATORY P DOMAIN-CONTAINING PROTEIN"/>
    <property type="match status" value="1"/>
</dbReference>
<feature type="chain" id="PRO_5046283756" evidence="1">
    <location>
        <begin position="29"/>
        <end position="427"/>
    </location>
</feature>
<evidence type="ECO:0000256" key="1">
    <source>
        <dbReference type="SAM" id="SignalP"/>
    </source>
</evidence>
<accession>A0ABW7MP39</accession>
<reference evidence="2 3" key="1">
    <citation type="submission" date="2024-02" db="EMBL/GenBank/DDBJ databases">
        <title>A Gaetbulibacter species isolated from tidal flats and genomic insights of their niches.</title>
        <authorList>
            <person name="Ye Y."/>
        </authorList>
    </citation>
    <scope>NUCLEOTIDE SEQUENCE [LARGE SCALE GENOMIC DNA]</scope>
    <source>
        <strain evidence="2 3">KEM-8</strain>
    </source>
</reference>
<dbReference type="NCBIfam" id="TIGR04312">
    <property type="entry name" value="choice_anch_B"/>
    <property type="match status" value="1"/>
</dbReference>
<dbReference type="PANTHER" id="PTHR38787:SF3">
    <property type="entry name" value="REGULATORY P DOMAIN-CONTAINING PROTEIN"/>
    <property type="match status" value="1"/>
</dbReference>
<keyword evidence="1" id="KW-0732">Signal</keyword>
<protein>
    <submittedName>
        <fullName evidence="2">Choice-of-anchor B family protein</fullName>
    </submittedName>
</protein>
<dbReference type="Proteomes" id="UP001610104">
    <property type="component" value="Unassembled WGS sequence"/>
</dbReference>
<name>A0ABW7MP39_9FLAO</name>
<dbReference type="EMBL" id="JBAWKC010000001">
    <property type="protein sequence ID" value="MFH6767608.1"/>
    <property type="molecule type" value="Genomic_DNA"/>
</dbReference>
<sequence>MRNLFKPFFSKSINYFSFLLFLCLLAIAFQNCSDEKVESLLIADSDNVDSAVALAYCDNGFADIFPCNDYDLMAWIPLNTFGVTAGNDCWGWTDSATGKEYALMGTNSSTAFVDITDTENPVYLGKLPTASVNSSWRDIKIYNDYAFIIADNAGNHGMQVFDLTRLRNISNPPETFNSDGNYSGFGSAHNIVINESTGYAYIVGTTKSGPFTGATLFINIQDPANPVYEGNFQIGGYSHDAQVVTYNGADTDYTGREILIGSNENAVIIADVTDKANPTIISTVNYSNTGYTHQGWLTADMKYFILGDEVDELSFGNNTRTVIFDFTDLDNPTYGFDYSGPTLAIDHNGYVKNNTFYLANYRAGVRIIDIAQIENKSMNEIGYFDSYPENNNAAFDGAWSVFPFFESGNIIISDINRGLFVIRKSGT</sequence>
<comment type="caution">
    <text evidence="2">The sequence shown here is derived from an EMBL/GenBank/DDBJ whole genome shotgun (WGS) entry which is preliminary data.</text>
</comment>
<feature type="signal peptide" evidence="1">
    <location>
        <begin position="1"/>
        <end position="28"/>
    </location>
</feature>
<gene>
    <name evidence="2" type="ORF">V8G56_02580</name>
</gene>
<evidence type="ECO:0000313" key="2">
    <source>
        <dbReference type="EMBL" id="MFH6767608.1"/>
    </source>
</evidence>
<evidence type="ECO:0000313" key="3">
    <source>
        <dbReference type="Proteomes" id="UP001610104"/>
    </source>
</evidence>
<keyword evidence="3" id="KW-1185">Reference proteome</keyword>